<name>A0A3Q1LGN2_BOVIN</name>
<reference evidence="3" key="1">
    <citation type="submission" date="2018-03" db="EMBL/GenBank/DDBJ databases">
        <title>ARS-UCD1.2.</title>
        <authorList>
            <person name="Rosen B.D."/>
            <person name="Bickhart D.M."/>
            <person name="Koren S."/>
            <person name="Schnabel R.D."/>
            <person name="Hall R."/>
            <person name="Zimin A."/>
            <person name="Dreischer C."/>
            <person name="Schultheiss S."/>
            <person name="Schroeder S.G."/>
            <person name="Elsik C.G."/>
            <person name="Couldrey C."/>
            <person name="Liu G.E."/>
            <person name="Van Tassell C.P."/>
            <person name="Phillippy A.M."/>
            <person name="Smith T.P.L."/>
            <person name="Medrano J.F."/>
        </authorList>
    </citation>
    <scope>NUCLEOTIDE SEQUENCE [LARGE SCALE GENOMIC DNA]</scope>
    <source>
        <strain evidence="3">Hereford</strain>
    </source>
</reference>
<gene>
    <name evidence="3 5" type="primary">IFI44</name>
</gene>
<reference evidence="3" key="3">
    <citation type="submission" date="2025-09" db="UniProtKB">
        <authorList>
            <consortium name="Ensembl"/>
        </authorList>
    </citation>
    <scope>IDENTIFICATION</scope>
    <source>
        <strain evidence="3">Hereford</strain>
    </source>
</reference>
<dbReference type="PANTHER" id="PTHR14241">
    <property type="entry name" value="INTERFERON-INDUCED PROTEIN 44"/>
    <property type="match status" value="1"/>
</dbReference>
<dbReference type="InterPro" id="IPR027417">
    <property type="entry name" value="P-loop_NTPase"/>
</dbReference>
<sequence>MEVATRLTWMQEKKLQNYFGEKQFSLLYKASVHGFSTDRLLQICSNQGPTLTVIYSEDQIVGAYMQKDYGEGNYLIAVFVFQETTITECKVGPFKLPMLFDKNVDGNLEVSIHLKEKTMYFNKNAMEKLGLSQIYISFQDCEVFRCEDLLDERKMSGLTELKESLLCAIRNYIPYGGLVHKVRILLLGPVGAGKSSFFNSVRSIFRGHVTNQALVDLKCLLLINFITHSIHFNLQTYFIKDGKDNNTLPFILCDTMGLSEKEGLDMDDIPYILEGIGNHTVCPLLKDRIHCVAFVFSANSVGQLSHEMVEKIKRIRRELIKSDVVHVVLLTHVDTLDLITKGDLIDVYKCVPVKLQLEAVHRKLGFPLSDIFVVSNYTSEWELEPVIDVLILSALKEMLRAADDFLENFPLEKTGRCV</sequence>
<dbReference type="Ensembl" id="ENSBTAT00000070327.2">
    <property type="protein sequence ID" value="ENSBTAP00000057661.1"/>
    <property type="gene ID" value="ENSBTAG00000034349.5"/>
</dbReference>
<dbReference type="FunFam" id="3.40.50.300:FF:005276">
    <property type="entry name" value="Interferon induced protein 44"/>
    <property type="match status" value="1"/>
</dbReference>
<accession>A0A3Q1LGN2</accession>
<proteinExistence type="inferred from homology"/>
<dbReference type="Gene3D" id="3.40.50.300">
    <property type="entry name" value="P-loop containing nucleotide triphosphate hydrolases"/>
    <property type="match status" value="1"/>
</dbReference>
<dbReference type="Bgee" id="ENSBTAG00000034349">
    <property type="expression patterns" value="Expressed in blood and 101 other cell types or tissues"/>
</dbReference>
<evidence type="ECO:0000256" key="1">
    <source>
        <dbReference type="ARBA" id="ARBA00009243"/>
    </source>
</evidence>
<dbReference type="InterPro" id="IPR006571">
    <property type="entry name" value="TLDc_dom"/>
</dbReference>
<reference evidence="3" key="2">
    <citation type="submission" date="2025-08" db="UniProtKB">
        <authorList>
            <consortium name="Ensembl"/>
        </authorList>
    </citation>
    <scope>IDENTIFICATION</scope>
    <source>
        <strain evidence="3">Hereford</strain>
    </source>
</reference>
<dbReference type="SUPFAM" id="SSF52540">
    <property type="entry name" value="P-loop containing nucleoside triphosphate hydrolases"/>
    <property type="match status" value="1"/>
</dbReference>
<evidence type="ECO:0000313" key="5">
    <source>
        <dbReference type="VGNC" id="VGNC:30045"/>
    </source>
</evidence>
<evidence type="ECO:0000259" key="2">
    <source>
        <dbReference type="PROSITE" id="PS51886"/>
    </source>
</evidence>
<dbReference type="Proteomes" id="UP000009136">
    <property type="component" value="Chromosome 3"/>
</dbReference>
<dbReference type="Pfam" id="PF07534">
    <property type="entry name" value="TLD"/>
    <property type="match status" value="1"/>
</dbReference>
<feature type="domain" description="TLDc" evidence="2">
    <location>
        <begin position="1"/>
        <end position="147"/>
    </location>
</feature>
<dbReference type="AlphaFoldDB" id="A0A3Q1LGN2"/>
<evidence type="ECO:0000313" key="4">
    <source>
        <dbReference type="Proteomes" id="UP000009136"/>
    </source>
</evidence>
<dbReference type="VEuPathDB" id="HostDB:ENSBTAG00000034349"/>
<dbReference type="PROSITE" id="PS51886">
    <property type="entry name" value="TLDC"/>
    <property type="match status" value="1"/>
</dbReference>
<keyword evidence="4" id="KW-1185">Reference proteome</keyword>
<dbReference type="PANTHER" id="PTHR14241:SF3">
    <property type="entry name" value="INTERFERON-INDUCED PROTEIN 44"/>
    <property type="match status" value="1"/>
</dbReference>
<organism evidence="3 4">
    <name type="scientific">Bos taurus</name>
    <name type="common">Bovine</name>
    <dbReference type="NCBI Taxonomy" id="9913"/>
    <lineage>
        <taxon>Eukaryota</taxon>
        <taxon>Metazoa</taxon>
        <taxon>Chordata</taxon>
        <taxon>Craniata</taxon>
        <taxon>Vertebrata</taxon>
        <taxon>Euteleostomi</taxon>
        <taxon>Mammalia</taxon>
        <taxon>Eutheria</taxon>
        <taxon>Laurasiatheria</taxon>
        <taxon>Artiodactyla</taxon>
        <taxon>Ruminantia</taxon>
        <taxon>Pecora</taxon>
        <taxon>Bovidae</taxon>
        <taxon>Bovinae</taxon>
        <taxon>Bos</taxon>
    </lineage>
</organism>
<dbReference type="VGNC" id="VGNC:30045">
    <property type="gene designation" value="IFI44"/>
</dbReference>
<protein>
    <submittedName>
        <fullName evidence="3">Interferon induced protein 44</fullName>
    </submittedName>
</protein>
<evidence type="ECO:0000313" key="3">
    <source>
        <dbReference type="Ensembl" id="ENSBTAP00000057661.1"/>
    </source>
</evidence>
<dbReference type="GeneTree" id="ENSGT00940000162964"/>
<comment type="similarity">
    <text evidence="1">Belongs to the IFI44 family.</text>
</comment>